<dbReference type="GO" id="GO:0003697">
    <property type="term" value="F:single-stranded DNA binding"/>
    <property type="evidence" value="ECO:0007669"/>
    <property type="project" value="UniProtKB-UniRule"/>
</dbReference>
<gene>
    <name evidence="5" type="ORF">SAMN05878282_11290</name>
</gene>
<dbReference type="SUPFAM" id="SSF50249">
    <property type="entry name" value="Nucleic acid-binding proteins"/>
    <property type="match status" value="1"/>
</dbReference>
<reference evidence="5 6" key="1">
    <citation type="submission" date="2017-01" db="EMBL/GenBank/DDBJ databases">
        <authorList>
            <person name="Mah S.A."/>
            <person name="Swanson W.J."/>
            <person name="Moy G.W."/>
            <person name="Vacquier V.D."/>
        </authorList>
    </citation>
    <scope>NUCLEOTIDE SEQUENCE [LARGE SCALE GENOMIC DNA]</scope>
    <source>
        <strain evidence="5 6">RU36E</strain>
    </source>
</reference>
<comment type="caution">
    <text evidence="2">Lacks conserved residue(s) required for the propagation of feature annotation.</text>
</comment>
<dbReference type="HAMAP" id="MF_00984">
    <property type="entry name" value="SSB"/>
    <property type="match status" value="1"/>
</dbReference>
<dbReference type="GO" id="GO:0006260">
    <property type="term" value="P:DNA replication"/>
    <property type="evidence" value="ECO:0007669"/>
    <property type="project" value="InterPro"/>
</dbReference>
<dbReference type="CDD" id="cd04496">
    <property type="entry name" value="SSB_OBF"/>
    <property type="match status" value="1"/>
</dbReference>
<dbReference type="RefSeq" id="WP_076429356.1">
    <property type="nucleotide sequence ID" value="NZ_FTMP01000012.1"/>
</dbReference>
<sequence length="166" mass="18363">MARGINKVILIGTCGQDPEIRYTGNGGAVGNVTLATSEQWKDSNGAKKERTEWHKVAFYGKVAEIAGEYVRKGSLIYIEGRLHTREWEKDGIKRYTTEVVVDQRGVLQLLGGKGAQGTSQQDQAPRSNNQNSRPAQQSQPQQSPSYDSFDDDIPFAPISKLLLQII</sequence>
<dbReference type="PANTHER" id="PTHR10302">
    <property type="entry name" value="SINGLE-STRANDED DNA-BINDING PROTEIN"/>
    <property type="match status" value="1"/>
</dbReference>
<evidence type="ECO:0000313" key="5">
    <source>
        <dbReference type="EMBL" id="SIR00243.1"/>
    </source>
</evidence>
<evidence type="ECO:0000256" key="3">
    <source>
        <dbReference type="PIRNR" id="PIRNR002070"/>
    </source>
</evidence>
<comment type="subunit">
    <text evidence="2">Homotetramer.</text>
</comment>
<evidence type="ECO:0000256" key="4">
    <source>
        <dbReference type="SAM" id="MobiDB-lite"/>
    </source>
</evidence>
<dbReference type="NCBIfam" id="TIGR00621">
    <property type="entry name" value="ssb"/>
    <property type="match status" value="1"/>
</dbReference>
<evidence type="ECO:0000256" key="2">
    <source>
        <dbReference type="HAMAP-Rule" id="MF_00984"/>
    </source>
</evidence>
<dbReference type="Gene3D" id="2.40.50.140">
    <property type="entry name" value="Nucleic acid-binding proteins"/>
    <property type="match status" value="1"/>
</dbReference>
<dbReference type="PIRSF" id="PIRSF002070">
    <property type="entry name" value="SSB"/>
    <property type="match status" value="1"/>
</dbReference>
<dbReference type="EMBL" id="FTMP01000012">
    <property type="protein sequence ID" value="SIR00243.1"/>
    <property type="molecule type" value="Genomic_DNA"/>
</dbReference>
<dbReference type="InterPro" id="IPR011344">
    <property type="entry name" value="ssDNA-bd"/>
</dbReference>
<dbReference type="GO" id="GO:0009295">
    <property type="term" value="C:nucleoid"/>
    <property type="evidence" value="ECO:0007669"/>
    <property type="project" value="TreeGrafter"/>
</dbReference>
<dbReference type="Pfam" id="PF00436">
    <property type="entry name" value="SSB"/>
    <property type="match status" value="1"/>
</dbReference>
<feature type="region of interest" description="Disordered" evidence="4">
    <location>
        <begin position="111"/>
        <end position="152"/>
    </location>
</feature>
<evidence type="ECO:0000313" key="6">
    <source>
        <dbReference type="Proteomes" id="UP000185841"/>
    </source>
</evidence>
<dbReference type="InterPro" id="IPR012340">
    <property type="entry name" value="NA-bd_OB-fold"/>
</dbReference>
<name>A0A1N6XD55_AQUAC</name>
<organism evidence="5 6">
    <name type="scientific">Aquipseudomonas alcaligenes</name>
    <name type="common">Pseudomonas alcaligenes</name>
    <dbReference type="NCBI Taxonomy" id="43263"/>
    <lineage>
        <taxon>Bacteria</taxon>
        <taxon>Pseudomonadati</taxon>
        <taxon>Pseudomonadota</taxon>
        <taxon>Gammaproteobacteria</taxon>
        <taxon>Pseudomonadales</taxon>
        <taxon>Pseudomonadaceae</taxon>
        <taxon>Aquipseudomonas</taxon>
    </lineage>
</organism>
<feature type="compositionally biased region" description="Polar residues" evidence="4">
    <location>
        <begin position="116"/>
        <end position="125"/>
    </location>
</feature>
<keyword evidence="1 2" id="KW-0238">DNA-binding</keyword>
<dbReference type="PANTHER" id="PTHR10302:SF27">
    <property type="entry name" value="SINGLE-STRANDED DNA-BINDING PROTEIN"/>
    <property type="match status" value="1"/>
</dbReference>
<dbReference type="InterPro" id="IPR000424">
    <property type="entry name" value="Primosome_PriB/ssb"/>
</dbReference>
<dbReference type="AlphaFoldDB" id="A0A1N6XD55"/>
<proteinExistence type="inferred from homology"/>
<dbReference type="PROSITE" id="PS50935">
    <property type="entry name" value="SSB"/>
    <property type="match status" value="1"/>
</dbReference>
<feature type="compositionally biased region" description="Low complexity" evidence="4">
    <location>
        <begin position="126"/>
        <end position="145"/>
    </location>
</feature>
<protein>
    <recommendedName>
        <fullName evidence="2 3">Single-stranded DNA-binding protein</fullName>
        <shortName evidence="2">SSB</shortName>
    </recommendedName>
</protein>
<evidence type="ECO:0000256" key="1">
    <source>
        <dbReference type="ARBA" id="ARBA00023125"/>
    </source>
</evidence>
<accession>A0A1N6XD55</accession>
<dbReference type="Proteomes" id="UP000185841">
    <property type="component" value="Unassembled WGS sequence"/>
</dbReference>